<evidence type="ECO:0000259" key="1">
    <source>
        <dbReference type="Pfam" id="PF13472"/>
    </source>
</evidence>
<comment type="caution">
    <text evidence="2">The sequence shown here is derived from an EMBL/GenBank/DDBJ whole genome shotgun (WGS) entry which is preliminary data.</text>
</comment>
<evidence type="ECO:0000313" key="2">
    <source>
        <dbReference type="EMBL" id="RIX36894.1"/>
    </source>
</evidence>
<dbReference type="Proteomes" id="UP000285278">
    <property type="component" value="Unassembled WGS sequence"/>
</dbReference>
<dbReference type="EMBL" id="QXJK01000001">
    <property type="protein sequence ID" value="RIX36894.1"/>
    <property type="molecule type" value="Genomic_DNA"/>
</dbReference>
<keyword evidence="3" id="KW-1185">Reference proteome</keyword>
<accession>A0A418QA54</accession>
<dbReference type="OrthoDB" id="5503950at2"/>
<proteinExistence type="predicted"/>
<reference evidence="2 3" key="1">
    <citation type="submission" date="2018-09" db="EMBL/GenBank/DDBJ databases">
        <title>Optimization and identification of Corynebacterium falsenii FN1-14 from fish paste.</title>
        <authorList>
            <person name="Daroonpunt R."/>
            <person name="Tanasupawat S."/>
        </authorList>
    </citation>
    <scope>NUCLEOTIDE SEQUENCE [LARGE SCALE GENOMIC DNA]</scope>
    <source>
        <strain evidence="2 3">FN1-14</strain>
    </source>
</reference>
<dbReference type="InterPro" id="IPR013830">
    <property type="entry name" value="SGNH_hydro"/>
</dbReference>
<sequence>MSFGASAAVAQPALPPLPAAPALPQLPAAPALPVPGSPAPAVPGIPGIQLPTNLGPKQIVAFGDSFTANAGKGGPRGLQSGQVPWVANCLTDMENWPKIAGAKLNKSVGDWSCNGTGGMPMVQLKAYLESAIAYGDLAPQTEKVVLMYGGMDTVQWFDTASVLAGQVNTNPTLFRGLIQDVVNRVHQVAPNAEVVLASYPEYATNDQLCLFNQQLGPVPVNVPIPAPGGTKIQEGLRDSIRLAAEASGAKFIDVYQASIGHGTCQPDPAQRWTAGFQDPVRGPMPNHPTVAGEYAMGDIIAGQLY</sequence>
<organism evidence="2 3">
    <name type="scientific">Corynebacterium falsenii</name>
    <dbReference type="NCBI Taxonomy" id="108486"/>
    <lineage>
        <taxon>Bacteria</taxon>
        <taxon>Bacillati</taxon>
        <taxon>Actinomycetota</taxon>
        <taxon>Actinomycetes</taxon>
        <taxon>Mycobacteriales</taxon>
        <taxon>Corynebacteriaceae</taxon>
        <taxon>Corynebacterium</taxon>
    </lineage>
</organism>
<dbReference type="STRING" id="1451189.CFAL_10120"/>
<dbReference type="SUPFAM" id="SSF52266">
    <property type="entry name" value="SGNH hydrolase"/>
    <property type="match status" value="1"/>
</dbReference>
<feature type="domain" description="SGNH hydrolase-type esterase" evidence="1">
    <location>
        <begin position="61"/>
        <end position="292"/>
    </location>
</feature>
<protein>
    <submittedName>
        <fullName evidence="2">Esterase</fullName>
    </submittedName>
</protein>
<dbReference type="AlphaFoldDB" id="A0A418QA54"/>
<dbReference type="Pfam" id="PF13472">
    <property type="entry name" value="Lipase_GDSL_2"/>
    <property type="match status" value="1"/>
</dbReference>
<dbReference type="InterPro" id="IPR036514">
    <property type="entry name" value="SGNH_hydro_sf"/>
</dbReference>
<dbReference type="Gene3D" id="3.40.50.1110">
    <property type="entry name" value="SGNH hydrolase"/>
    <property type="match status" value="1"/>
</dbReference>
<evidence type="ECO:0000313" key="3">
    <source>
        <dbReference type="Proteomes" id="UP000285278"/>
    </source>
</evidence>
<gene>
    <name evidence="2" type="ORF">D3M95_01445</name>
</gene>
<name>A0A418QA54_9CORY</name>